<gene>
    <name evidence="2" type="ORF">SAMN05421752_11711</name>
</gene>
<evidence type="ECO:0000256" key="1">
    <source>
        <dbReference type="SAM" id="MobiDB-lite"/>
    </source>
</evidence>
<evidence type="ECO:0000313" key="2">
    <source>
        <dbReference type="EMBL" id="SIS17141.1"/>
    </source>
</evidence>
<dbReference type="AlphaFoldDB" id="A0A1N7GX21"/>
<evidence type="ECO:0000313" key="3">
    <source>
        <dbReference type="Proteomes" id="UP000185936"/>
    </source>
</evidence>
<name>A0A1N7GX21_9EURY</name>
<feature type="region of interest" description="Disordered" evidence="1">
    <location>
        <begin position="1"/>
        <end position="25"/>
    </location>
</feature>
<organism evidence="2 3">
    <name type="scientific">Natronorubrum thiooxidans</name>
    <dbReference type="NCBI Taxonomy" id="308853"/>
    <lineage>
        <taxon>Archaea</taxon>
        <taxon>Methanobacteriati</taxon>
        <taxon>Methanobacteriota</taxon>
        <taxon>Stenosarchaea group</taxon>
        <taxon>Halobacteria</taxon>
        <taxon>Halobacteriales</taxon>
        <taxon>Natrialbaceae</taxon>
        <taxon>Natronorubrum</taxon>
    </lineage>
</organism>
<dbReference type="EMBL" id="FTNR01000017">
    <property type="protein sequence ID" value="SIS17141.1"/>
    <property type="molecule type" value="Genomic_DNA"/>
</dbReference>
<keyword evidence="3" id="KW-1185">Reference proteome</keyword>
<feature type="compositionally biased region" description="Basic and acidic residues" evidence="1">
    <location>
        <begin position="7"/>
        <end position="21"/>
    </location>
</feature>
<sequence>MTRRLRRLEPLDPETGHRNCPEHCTPTSLTVQETVPNYLDRYNTATRSIPGETMRYYCKIFTETKTVGMMIGIVRIAPLMTTKGATS</sequence>
<accession>A0A1N7GX21</accession>
<reference evidence="3" key="1">
    <citation type="submission" date="2017-01" db="EMBL/GenBank/DDBJ databases">
        <authorList>
            <person name="Varghese N."/>
            <person name="Submissions S."/>
        </authorList>
    </citation>
    <scope>NUCLEOTIDE SEQUENCE [LARGE SCALE GENOMIC DNA]</scope>
    <source>
        <strain evidence="3">type strain: HArc-</strain>
    </source>
</reference>
<dbReference type="Proteomes" id="UP000185936">
    <property type="component" value="Unassembled WGS sequence"/>
</dbReference>
<protein>
    <submittedName>
        <fullName evidence="2">Uncharacterized protein</fullName>
    </submittedName>
</protein>
<proteinExistence type="predicted"/>